<dbReference type="InterPro" id="IPR050471">
    <property type="entry name" value="AB_hydrolase"/>
</dbReference>
<feature type="domain" description="AB hydrolase-1" evidence="1">
    <location>
        <begin position="24"/>
        <end position="118"/>
    </location>
</feature>
<accession>A0A4Z1EEG2</accession>
<organism evidence="2 3">
    <name type="scientific">Botrytis tulipae</name>
    <dbReference type="NCBI Taxonomy" id="87230"/>
    <lineage>
        <taxon>Eukaryota</taxon>
        <taxon>Fungi</taxon>
        <taxon>Dikarya</taxon>
        <taxon>Ascomycota</taxon>
        <taxon>Pezizomycotina</taxon>
        <taxon>Leotiomycetes</taxon>
        <taxon>Helotiales</taxon>
        <taxon>Sclerotiniaceae</taxon>
        <taxon>Botrytis</taxon>
    </lineage>
</organism>
<name>A0A4Z1EEG2_9HELO</name>
<comment type="caution">
    <text evidence="2">The sequence shown here is derived from an EMBL/GenBank/DDBJ whole genome shotgun (WGS) entry which is preliminary data.</text>
</comment>
<dbReference type="InterPro" id="IPR029058">
    <property type="entry name" value="AB_hydrolase_fold"/>
</dbReference>
<proteinExistence type="predicted"/>
<dbReference type="EMBL" id="PQXH01000192">
    <property type="protein sequence ID" value="TGO08768.1"/>
    <property type="molecule type" value="Genomic_DNA"/>
</dbReference>
<keyword evidence="3" id="KW-1185">Reference proteome</keyword>
<dbReference type="Pfam" id="PF00561">
    <property type="entry name" value="Abhydrolase_1"/>
    <property type="match status" value="1"/>
</dbReference>
<dbReference type="SUPFAM" id="SSF53474">
    <property type="entry name" value="alpha/beta-Hydrolases"/>
    <property type="match status" value="1"/>
</dbReference>
<dbReference type="Proteomes" id="UP000297777">
    <property type="component" value="Unassembled WGS sequence"/>
</dbReference>
<dbReference type="Gene3D" id="3.40.50.1820">
    <property type="entry name" value="alpha/beta hydrolase"/>
    <property type="match status" value="1"/>
</dbReference>
<evidence type="ECO:0000313" key="3">
    <source>
        <dbReference type="Proteomes" id="UP000297777"/>
    </source>
</evidence>
<gene>
    <name evidence="2" type="ORF">BTUL_0192g00020</name>
</gene>
<dbReference type="OrthoDB" id="19657at2759"/>
<dbReference type="PANTHER" id="PTHR43433">
    <property type="entry name" value="HYDROLASE, ALPHA/BETA FOLD FAMILY PROTEIN"/>
    <property type="match status" value="1"/>
</dbReference>
<protein>
    <recommendedName>
        <fullName evidence="1">AB hydrolase-1 domain-containing protein</fullName>
    </recommendedName>
</protein>
<dbReference type="PANTHER" id="PTHR43433:SF5">
    <property type="entry name" value="AB HYDROLASE-1 DOMAIN-CONTAINING PROTEIN"/>
    <property type="match status" value="1"/>
</dbReference>
<reference evidence="2 3" key="1">
    <citation type="submission" date="2017-12" db="EMBL/GenBank/DDBJ databases">
        <title>Comparative genomics of Botrytis spp.</title>
        <authorList>
            <person name="Valero-Jimenez C.A."/>
            <person name="Tapia P."/>
            <person name="Veloso J."/>
            <person name="Silva-Moreno E."/>
            <person name="Staats M."/>
            <person name="Valdes J.H."/>
            <person name="Van Kan J.A.L."/>
        </authorList>
    </citation>
    <scope>NUCLEOTIDE SEQUENCE [LARGE SCALE GENOMIC DNA]</scope>
    <source>
        <strain evidence="2 3">Bt9001</strain>
    </source>
</reference>
<dbReference type="InterPro" id="IPR000073">
    <property type="entry name" value="AB_hydrolase_1"/>
</dbReference>
<evidence type="ECO:0000313" key="2">
    <source>
        <dbReference type="EMBL" id="TGO08768.1"/>
    </source>
</evidence>
<sequence>MGLGSNKSTWQRQTLYFGHERGDKYSSLVFDNRGMGGSDTPILRYSTSEMAKDCVELLDHLGWTKDRQLNITGVSMGGMIAQELALMIPNRIATLNLLSTAPYIENTTSFFENLRTRVMMFVPKPLDRSVLDASLSLFPASWLSLPDTSQLLLSLPSYTPYPPCYFFSLPRLYFLCSRDLTPKLAHLPSESTPLVEPPPGHPFPYAHFSTNYERFAAAELTKRLNPKAFKTYGFLLQAIAAGWHHKSPAQLKELGDKVGRDRIAVMHGTLDRLISFPHGEKLMAFLQPGKAEIREGDGHAIPIQEEDWFHERMVAYFEEFN</sequence>
<evidence type="ECO:0000259" key="1">
    <source>
        <dbReference type="Pfam" id="PF00561"/>
    </source>
</evidence>
<dbReference type="AlphaFoldDB" id="A0A4Z1EEG2"/>